<evidence type="ECO:0000259" key="5">
    <source>
        <dbReference type="PROSITE" id="PS51387"/>
    </source>
</evidence>
<name>A0ABR1WSD6_9PEZI</name>
<dbReference type="InterPro" id="IPR016169">
    <property type="entry name" value="FAD-bd_PCMH_sub2"/>
</dbReference>
<dbReference type="GeneID" id="92085429"/>
<dbReference type="PANTHER" id="PTHR42973">
    <property type="entry name" value="BINDING OXIDOREDUCTASE, PUTATIVE (AFU_ORTHOLOGUE AFUA_1G17690)-RELATED"/>
    <property type="match status" value="1"/>
</dbReference>
<evidence type="ECO:0000313" key="7">
    <source>
        <dbReference type="Proteomes" id="UP001480595"/>
    </source>
</evidence>
<evidence type="ECO:0000256" key="1">
    <source>
        <dbReference type="ARBA" id="ARBA00005466"/>
    </source>
</evidence>
<dbReference type="Gene3D" id="3.40.462.20">
    <property type="match status" value="1"/>
</dbReference>
<keyword evidence="2" id="KW-0285">Flavoprotein</keyword>
<dbReference type="Pfam" id="PF01565">
    <property type="entry name" value="FAD_binding_4"/>
    <property type="match status" value="1"/>
</dbReference>
<dbReference type="InterPro" id="IPR036318">
    <property type="entry name" value="FAD-bd_PCMH-like_sf"/>
</dbReference>
<evidence type="ECO:0000256" key="4">
    <source>
        <dbReference type="ARBA" id="ARBA00023002"/>
    </source>
</evidence>
<evidence type="ECO:0000313" key="6">
    <source>
        <dbReference type="EMBL" id="KAK8085983.1"/>
    </source>
</evidence>
<accession>A0ABR1WSD6</accession>
<reference evidence="6 7" key="1">
    <citation type="submission" date="2023-01" db="EMBL/GenBank/DDBJ databases">
        <title>Analysis of 21 Apiospora genomes using comparative genomics revels a genus with tremendous synthesis potential of carbohydrate active enzymes and secondary metabolites.</title>
        <authorList>
            <person name="Sorensen T."/>
        </authorList>
    </citation>
    <scope>NUCLEOTIDE SEQUENCE [LARGE SCALE GENOMIC DNA]</scope>
    <source>
        <strain evidence="6 7">CBS 135458</strain>
    </source>
</reference>
<dbReference type="InterPro" id="IPR016167">
    <property type="entry name" value="FAD-bd_PCMH_sub1"/>
</dbReference>
<comment type="similarity">
    <text evidence="1">Belongs to the oxygen-dependent FAD-linked oxidoreductase family.</text>
</comment>
<keyword evidence="7" id="KW-1185">Reference proteome</keyword>
<keyword evidence="4" id="KW-0560">Oxidoreductase</keyword>
<dbReference type="PROSITE" id="PS51387">
    <property type="entry name" value="FAD_PCMH"/>
    <property type="match status" value="1"/>
</dbReference>
<protein>
    <submittedName>
        <fullName evidence="6">FAD-binding oxidoreductase</fullName>
    </submittedName>
</protein>
<comment type="caution">
    <text evidence="6">The sequence shown here is derived from an EMBL/GenBank/DDBJ whole genome shotgun (WGS) entry which is preliminary data.</text>
</comment>
<dbReference type="Gene3D" id="3.30.465.10">
    <property type="match status" value="1"/>
</dbReference>
<sequence>MEKLSNAVQLVLGLGSLNSSSAGASPSALSACRELGATFSNNATFALRDALYTPLAHAHWSQTAWEQPTCIFLPDDVAQLQAAIPLIVGHQSTFAIRSGGHLEAVGAASTDDGVLIDLSRLRRLEYHAEVQEAILGPGLRWGDVYGYLDPFKVTVVGGRVLDVGVGGLPLGGGLSYLSDLHGMVCDNIVNYEVVLADGSLVNANAGSHPDLFQALKGGGNNFGVVTAYTLRSYPIHEAWGGTKVFAWDKISAVLDAITAYQNLPNKDPYANMNLNAAATNQTDVGVILTLVYLKPEDKPEIFSDFYKIEALMDTTGLKPLSSIMGEFPTPVVPRAKHWITTHKATKSMQKTIEHIMATTPHLDTIKSVPTGTGVFSWQPVAASLVEAGRRGHQQNNALGLEPVAQNWFHLDVLWQSAADDERVARAAQAIVDEIASAARREGSHLPYLFMNDAHEGVPVIASYGPESVRQLWEVSKRYDPHQAFQKLLPGGFKLPPLEVAQG</sequence>
<dbReference type="InterPro" id="IPR050416">
    <property type="entry name" value="FAD-linked_Oxidoreductase"/>
</dbReference>
<proteinExistence type="inferred from homology"/>
<evidence type="ECO:0000256" key="2">
    <source>
        <dbReference type="ARBA" id="ARBA00022630"/>
    </source>
</evidence>
<keyword evidence="3" id="KW-0274">FAD</keyword>
<dbReference type="PROSITE" id="PS51257">
    <property type="entry name" value="PROKAR_LIPOPROTEIN"/>
    <property type="match status" value="1"/>
</dbReference>
<organism evidence="6 7">
    <name type="scientific">Apiospora phragmitis</name>
    <dbReference type="NCBI Taxonomy" id="2905665"/>
    <lineage>
        <taxon>Eukaryota</taxon>
        <taxon>Fungi</taxon>
        <taxon>Dikarya</taxon>
        <taxon>Ascomycota</taxon>
        <taxon>Pezizomycotina</taxon>
        <taxon>Sordariomycetes</taxon>
        <taxon>Xylariomycetidae</taxon>
        <taxon>Amphisphaeriales</taxon>
        <taxon>Apiosporaceae</taxon>
        <taxon>Apiospora</taxon>
    </lineage>
</organism>
<dbReference type="InterPro" id="IPR006094">
    <property type="entry name" value="Oxid_FAD_bind_N"/>
</dbReference>
<feature type="domain" description="FAD-binding PCMH-type" evidence="5">
    <location>
        <begin position="64"/>
        <end position="235"/>
    </location>
</feature>
<dbReference type="EMBL" id="JAQQWL010000002">
    <property type="protein sequence ID" value="KAK8085983.1"/>
    <property type="molecule type" value="Genomic_DNA"/>
</dbReference>
<dbReference type="RefSeq" id="XP_066720507.1">
    <property type="nucleotide sequence ID" value="XM_066852366.1"/>
</dbReference>
<evidence type="ECO:0000256" key="3">
    <source>
        <dbReference type="ARBA" id="ARBA00022827"/>
    </source>
</evidence>
<dbReference type="Gene3D" id="3.30.43.10">
    <property type="entry name" value="Uridine Diphospho-n-acetylenolpyruvylglucosamine Reductase, domain 2"/>
    <property type="match status" value="1"/>
</dbReference>
<dbReference type="PANTHER" id="PTHR42973:SF13">
    <property type="entry name" value="FAD-BINDING PCMH-TYPE DOMAIN-CONTAINING PROTEIN"/>
    <property type="match status" value="1"/>
</dbReference>
<dbReference type="SUPFAM" id="SSF56176">
    <property type="entry name" value="FAD-binding/transporter-associated domain-like"/>
    <property type="match status" value="1"/>
</dbReference>
<dbReference type="InterPro" id="IPR016166">
    <property type="entry name" value="FAD-bd_PCMH"/>
</dbReference>
<dbReference type="Proteomes" id="UP001480595">
    <property type="component" value="Unassembled WGS sequence"/>
</dbReference>
<gene>
    <name evidence="6" type="ORF">PG994_000957</name>
</gene>